<keyword evidence="1" id="KW-0732">Signal</keyword>
<evidence type="ECO:0000313" key="2">
    <source>
        <dbReference type="EMBL" id="MBE3638569.1"/>
    </source>
</evidence>
<comment type="caution">
    <text evidence="2">The sequence shown here is derived from an EMBL/GenBank/DDBJ whole genome shotgun (WGS) entry which is preliminary data.</text>
</comment>
<feature type="signal peptide" evidence="1">
    <location>
        <begin position="1"/>
        <end position="23"/>
    </location>
</feature>
<dbReference type="EMBL" id="JACVXA010000026">
    <property type="protein sequence ID" value="MBE3638569.1"/>
    <property type="molecule type" value="Genomic_DNA"/>
</dbReference>
<accession>A0A8J6YXX8</accession>
<dbReference type="AlphaFoldDB" id="A0A8J6YXX8"/>
<dbReference type="InterPro" id="IPR011045">
    <property type="entry name" value="N2O_reductase_N"/>
</dbReference>
<evidence type="ECO:0000256" key="1">
    <source>
        <dbReference type="SAM" id="SignalP"/>
    </source>
</evidence>
<name>A0A8J6YXX8_9RHOB</name>
<organism evidence="2 3">
    <name type="scientific">Mangrovicoccus algicola</name>
    <dbReference type="NCBI Taxonomy" id="2771008"/>
    <lineage>
        <taxon>Bacteria</taxon>
        <taxon>Pseudomonadati</taxon>
        <taxon>Pseudomonadota</taxon>
        <taxon>Alphaproteobacteria</taxon>
        <taxon>Rhodobacterales</taxon>
        <taxon>Paracoccaceae</taxon>
        <taxon>Mangrovicoccus</taxon>
    </lineage>
</organism>
<proteinExistence type="predicted"/>
<protein>
    <submittedName>
        <fullName evidence="2">Metallochaperone AztD</fullName>
    </submittedName>
</protein>
<dbReference type="Proteomes" id="UP000609121">
    <property type="component" value="Unassembled WGS sequence"/>
</dbReference>
<feature type="chain" id="PRO_5035312235" evidence="1">
    <location>
        <begin position="24"/>
        <end position="404"/>
    </location>
</feature>
<dbReference type="RefSeq" id="WP_193182305.1">
    <property type="nucleotide sequence ID" value="NZ_JACVXA010000026.1"/>
</dbReference>
<dbReference type="SUPFAM" id="SSF50974">
    <property type="entry name" value="Nitrous oxide reductase, N-terminal domain"/>
    <property type="match status" value="1"/>
</dbReference>
<sequence length="404" mass="42351">MTRHTLALGSLALAALAGAPAMADEDRETWRIFVADQASAAVTAFDLEDPGTQWRFDLGGPSKLYVSPSGQGIVAVQSDDDRVDFLSTGIVLEGHGDHADIEVSDPARIDAVLEGPRPFHVVTHGGLTAINFDRGGEVAMLEEAALLEGRLDAAARFAQNRAHHGFAAPMGDYVLSSVASEAPVEGDGAPPRVGLQAYDAEGRPAGEMQACTDLHGEAFSGAYLVAGCKEGIATAHLADGQPVLDLLPYPAELPEGHTGTLLGSAAMQVFLGNYGADGVVVIDPVAAPHFRHVALPFRRVDFVLDDISPQYGYILTEDGTLHRLNLLSGEIEASARVTGPYSMDGHWRDPRPRLAMAGEALVLTDPAESAVRVIDTDSLAETAAIAVEGLPYNIVATGGAGLTH</sequence>
<reference evidence="2" key="1">
    <citation type="submission" date="2020-09" db="EMBL/GenBank/DDBJ databases">
        <title>A novel bacterium of genus Mangrovicoccus, isolated from South China Sea.</title>
        <authorList>
            <person name="Huang H."/>
            <person name="Mo K."/>
            <person name="Hu Y."/>
        </authorList>
    </citation>
    <scope>NUCLEOTIDE SEQUENCE</scope>
    <source>
        <strain evidence="2">HB182678</strain>
    </source>
</reference>
<gene>
    <name evidence="2" type="primary">aztD</name>
    <name evidence="2" type="ORF">ICN82_10170</name>
</gene>
<evidence type="ECO:0000313" key="3">
    <source>
        <dbReference type="Proteomes" id="UP000609121"/>
    </source>
</evidence>
<keyword evidence="3" id="KW-1185">Reference proteome</keyword>